<proteinExistence type="predicted"/>
<dbReference type="CDD" id="cd06222">
    <property type="entry name" value="RNase_H_like"/>
    <property type="match status" value="1"/>
</dbReference>
<gene>
    <name evidence="2" type="ORF">TCM_022202</name>
</gene>
<organism evidence="2 3">
    <name type="scientific">Theobroma cacao</name>
    <name type="common">Cacao</name>
    <name type="synonym">Cocoa</name>
    <dbReference type="NCBI Taxonomy" id="3641"/>
    <lineage>
        <taxon>Eukaryota</taxon>
        <taxon>Viridiplantae</taxon>
        <taxon>Streptophyta</taxon>
        <taxon>Embryophyta</taxon>
        <taxon>Tracheophyta</taxon>
        <taxon>Spermatophyta</taxon>
        <taxon>Magnoliopsida</taxon>
        <taxon>eudicotyledons</taxon>
        <taxon>Gunneridae</taxon>
        <taxon>Pentapetalae</taxon>
        <taxon>rosids</taxon>
        <taxon>malvids</taxon>
        <taxon>Malvales</taxon>
        <taxon>Malvaceae</taxon>
        <taxon>Byttnerioideae</taxon>
        <taxon>Theobroma</taxon>
    </lineage>
</organism>
<dbReference type="Gramene" id="EOY07882">
    <property type="protein sequence ID" value="EOY07882"/>
    <property type="gene ID" value="TCM_022202"/>
</dbReference>
<dbReference type="Pfam" id="PF13456">
    <property type="entry name" value="RVT_3"/>
    <property type="match status" value="1"/>
</dbReference>
<dbReference type="Gene3D" id="3.30.420.10">
    <property type="entry name" value="Ribonuclease H-like superfamily/Ribonuclease H"/>
    <property type="match status" value="1"/>
</dbReference>
<dbReference type="GO" id="GO:0004523">
    <property type="term" value="F:RNA-DNA hybrid ribonuclease activity"/>
    <property type="evidence" value="ECO:0007669"/>
    <property type="project" value="InterPro"/>
</dbReference>
<dbReference type="InterPro" id="IPR044730">
    <property type="entry name" value="RNase_H-like_dom_plant"/>
</dbReference>
<dbReference type="InterPro" id="IPR002156">
    <property type="entry name" value="RNaseH_domain"/>
</dbReference>
<dbReference type="PANTHER" id="PTHR33033">
    <property type="entry name" value="POLYNUCLEOTIDYL TRANSFERASE, RIBONUCLEASE H-LIKE SUPERFAMILY PROTEIN-RELATED"/>
    <property type="match status" value="1"/>
</dbReference>
<name>A0A061ETZ5_THECC</name>
<dbReference type="InterPro" id="IPR036397">
    <property type="entry name" value="RNaseH_sf"/>
</dbReference>
<dbReference type="InParanoid" id="A0A061ETZ5"/>
<dbReference type="InterPro" id="IPR012337">
    <property type="entry name" value="RNaseH-like_sf"/>
</dbReference>
<keyword evidence="3" id="KW-1185">Reference proteome</keyword>
<reference evidence="2 3" key="1">
    <citation type="journal article" date="2013" name="Genome Biol.">
        <title>The genome sequence of the most widely cultivated cacao type and its use to identify candidate genes regulating pod color.</title>
        <authorList>
            <person name="Motamayor J.C."/>
            <person name="Mockaitis K."/>
            <person name="Schmutz J."/>
            <person name="Haiminen N."/>
            <person name="Iii D.L."/>
            <person name="Cornejo O."/>
            <person name="Findley S.D."/>
            <person name="Zheng P."/>
            <person name="Utro F."/>
            <person name="Royaert S."/>
            <person name="Saski C."/>
            <person name="Jenkins J."/>
            <person name="Podicheti R."/>
            <person name="Zhao M."/>
            <person name="Scheffler B.E."/>
            <person name="Stack J.C."/>
            <person name="Feltus F.A."/>
            <person name="Mustiga G.M."/>
            <person name="Amores F."/>
            <person name="Phillips W."/>
            <person name="Marelli J.P."/>
            <person name="May G.D."/>
            <person name="Shapiro H."/>
            <person name="Ma J."/>
            <person name="Bustamante C.D."/>
            <person name="Schnell R.J."/>
            <person name="Main D."/>
            <person name="Gilbert D."/>
            <person name="Parida L."/>
            <person name="Kuhn D.N."/>
        </authorList>
    </citation>
    <scope>NUCLEOTIDE SEQUENCE [LARGE SCALE GENOMIC DNA]</scope>
    <source>
        <strain evidence="3">cv. Matina 1-6</strain>
    </source>
</reference>
<protein>
    <recommendedName>
        <fullName evidence="1">RNase H type-1 domain-containing protein</fullName>
    </recommendedName>
</protein>
<sequence length="133" mass="14802">MDDLKPGIMKMGFKSHWPWTDCSFQPLIAATPGVSWQPSKDGDLKFNVDSSTKGKPKPVGCGGNLKNSDRFVVGVFFGLLDCQESNLAELLAIPYALQLFASSPYYRSNLIIESDSKVALSWINNESHQLWNF</sequence>
<dbReference type="HOGENOM" id="CLU_1910441_0_0_1"/>
<evidence type="ECO:0000259" key="1">
    <source>
        <dbReference type="PROSITE" id="PS50879"/>
    </source>
</evidence>
<dbReference type="EMBL" id="CM001883">
    <property type="protein sequence ID" value="EOY07882.1"/>
    <property type="molecule type" value="Genomic_DNA"/>
</dbReference>
<dbReference type="GO" id="GO:0003676">
    <property type="term" value="F:nucleic acid binding"/>
    <property type="evidence" value="ECO:0007669"/>
    <property type="project" value="InterPro"/>
</dbReference>
<evidence type="ECO:0000313" key="2">
    <source>
        <dbReference type="EMBL" id="EOY07882.1"/>
    </source>
</evidence>
<evidence type="ECO:0000313" key="3">
    <source>
        <dbReference type="Proteomes" id="UP000026915"/>
    </source>
</evidence>
<dbReference type="AlphaFoldDB" id="A0A061ETZ5"/>
<dbReference type="Proteomes" id="UP000026915">
    <property type="component" value="Chromosome 5"/>
</dbReference>
<dbReference type="PANTHER" id="PTHR33033:SF109">
    <property type="entry name" value="PROTEIN, PUTATIVE-RELATED"/>
    <property type="match status" value="1"/>
</dbReference>
<feature type="domain" description="RNase H type-1" evidence="1">
    <location>
        <begin position="40"/>
        <end position="133"/>
    </location>
</feature>
<dbReference type="PROSITE" id="PS50879">
    <property type="entry name" value="RNASE_H_1"/>
    <property type="match status" value="1"/>
</dbReference>
<dbReference type="OMA" id="SWINNES"/>
<dbReference type="SUPFAM" id="SSF53098">
    <property type="entry name" value="Ribonuclease H-like"/>
    <property type="match status" value="1"/>
</dbReference>
<accession>A0A061ETZ5</accession>